<dbReference type="PANTHER" id="PTHR33308:SF9">
    <property type="entry name" value="PEPTIDOGLYCAN HYDROLASE FLGJ"/>
    <property type="match status" value="1"/>
</dbReference>
<feature type="compositionally biased region" description="Basic and acidic residues" evidence="3">
    <location>
        <begin position="381"/>
        <end position="408"/>
    </location>
</feature>
<sequence length="458" mass="50905">MKNRSKGAKGLAMSAILSLGLFQETVSEAFVQPFLGMSPKEYMTAVDERRAQKPVEPAIATHVPLTYINQEIDSLEEHFISGQNSESSGNDFISAPEAKNVPEEDNLADINQDVESIESEIPAEAEESLLDEQEIESSHPSIPDQPDVTENKEQSTSNKESDTQQSSPAPKEESTTQETTQKETDEPVIEQIKEEAKTQIDEEQTEEHFQFSVVKNQTTNEFIAMIGEDAQEVAYANGLYASVMIAQAILETGSGNSTLSSAPNYNLFGIKGSYLGQKVVFNTQEDKGNGTWYTISSNFRKYPGYKESIEDYARLLKGGISGNAHFYAPVWKENAATYQEATAWLTGRYATDIHYNKKLDALINTYQLQRFDTSPALTQTVDEKERLDTQAQENTKDTEETQQAKERQVLSASPQWSESSSASVQTKEARLQNNANANQYALQLKGKEPAGNEVVRDE</sequence>
<evidence type="ECO:0000313" key="6">
    <source>
        <dbReference type="Proteomes" id="UP000195043"/>
    </source>
</evidence>
<dbReference type="GO" id="GO:0004040">
    <property type="term" value="F:amidase activity"/>
    <property type="evidence" value="ECO:0007669"/>
    <property type="project" value="InterPro"/>
</dbReference>
<dbReference type="Gene3D" id="1.10.530.10">
    <property type="match status" value="1"/>
</dbReference>
<dbReference type="Gene3D" id="4.10.80.30">
    <property type="entry name" value="DNA polymerase, domain 6"/>
    <property type="match status" value="1"/>
</dbReference>
<comment type="caution">
    <text evidence="5">The sequence shown here is derived from an EMBL/GenBank/DDBJ whole genome shotgun (WGS) entry which is preliminary data.</text>
</comment>
<proteinExistence type="inferred from homology"/>
<accession>A0A242A4R8</accession>
<dbReference type="SMART" id="SM00047">
    <property type="entry name" value="LYZ2"/>
    <property type="match status" value="1"/>
</dbReference>
<feature type="compositionally biased region" description="Low complexity" evidence="3">
    <location>
        <begin position="411"/>
        <end position="423"/>
    </location>
</feature>
<dbReference type="EMBL" id="NGKU01000001">
    <property type="protein sequence ID" value="OTN75952.1"/>
    <property type="molecule type" value="Genomic_DNA"/>
</dbReference>
<protein>
    <recommendedName>
        <fullName evidence="4">Mannosyl-glycoprotein endo-beta-N-acetylglucosamidase-like domain-containing protein</fullName>
    </recommendedName>
</protein>
<name>A0A242A4R8_9ENTE</name>
<dbReference type="Pfam" id="PF01832">
    <property type="entry name" value="Glucosaminidase"/>
    <property type="match status" value="1"/>
</dbReference>
<feature type="domain" description="Mannosyl-glycoprotein endo-beta-N-acetylglucosamidase-like" evidence="4">
    <location>
        <begin position="210"/>
        <end position="372"/>
    </location>
</feature>
<reference evidence="5 6" key="1">
    <citation type="submission" date="2017-05" db="EMBL/GenBank/DDBJ databases">
        <title>The Genome Sequence of Enterococcus sp. 8G7_MSG3316.</title>
        <authorList>
            <consortium name="The Broad Institute Genomics Platform"/>
            <consortium name="The Broad Institute Genomic Center for Infectious Diseases"/>
            <person name="Earl A."/>
            <person name="Manson A."/>
            <person name="Schwartman J."/>
            <person name="Gilmore M."/>
            <person name="Abouelleil A."/>
            <person name="Cao P."/>
            <person name="Chapman S."/>
            <person name="Cusick C."/>
            <person name="Shea T."/>
            <person name="Young S."/>
            <person name="Neafsey D."/>
            <person name="Nusbaum C."/>
            <person name="Birren B."/>
        </authorList>
    </citation>
    <scope>NUCLEOTIDE SEQUENCE [LARGE SCALE GENOMIC DNA]</scope>
    <source>
        <strain evidence="5 6">8G7_MSG3316</strain>
    </source>
</reference>
<comment type="similarity">
    <text evidence="1">Belongs to the glycosyl hydrolase 73 family.</text>
</comment>
<feature type="compositionally biased region" description="Polar residues" evidence="3">
    <location>
        <begin position="81"/>
        <end position="91"/>
    </location>
</feature>
<dbReference type="RefSeq" id="WP_256926153.1">
    <property type="nucleotide sequence ID" value="NZ_NGKU01000001.1"/>
</dbReference>
<evidence type="ECO:0000313" key="5">
    <source>
        <dbReference type="EMBL" id="OTN75952.1"/>
    </source>
</evidence>
<dbReference type="InterPro" id="IPR002901">
    <property type="entry name" value="MGlyc_endo_b_GlcNAc-like_dom"/>
</dbReference>
<feature type="region of interest" description="Disordered" evidence="3">
    <location>
        <begin position="377"/>
        <end position="458"/>
    </location>
</feature>
<dbReference type="AlphaFoldDB" id="A0A242A4R8"/>
<dbReference type="InterPro" id="IPR051056">
    <property type="entry name" value="Glycosyl_Hydrolase_73"/>
</dbReference>
<evidence type="ECO:0000259" key="4">
    <source>
        <dbReference type="SMART" id="SM00047"/>
    </source>
</evidence>
<dbReference type="Proteomes" id="UP000195043">
    <property type="component" value="Unassembled WGS sequence"/>
</dbReference>
<feature type="region of interest" description="Disordered" evidence="3">
    <location>
        <begin position="81"/>
        <end position="105"/>
    </location>
</feature>
<feature type="region of interest" description="Disordered" evidence="3">
    <location>
        <begin position="128"/>
        <end position="188"/>
    </location>
</feature>
<gene>
    <name evidence="5" type="ORF">A5886_001028</name>
</gene>
<feature type="compositionally biased region" description="Basic and acidic residues" evidence="3">
    <location>
        <begin position="445"/>
        <end position="458"/>
    </location>
</feature>
<organism evidence="5 6">
    <name type="scientific">Candidatus Enterococcus testudinis</name>
    <dbReference type="NCBI Taxonomy" id="1834191"/>
    <lineage>
        <taxon>Bacteria</taxon>
        <taxon>Bacillati</taxon>
        <taxon>Bacillota</taxon>
        <taxon>Bacilli</taxon>
        <taxon>Lactobacillales</taxon>
        <taxon>Enterococcaceae</taxon>
        <taxon>Enterococcus</taxon>
    </lineage>
</organism>
<dbReference type="PANTHER" id="PTHR33308">
    <property type="entry name" value="PEPTIDOGLYCAN HYDROLASE FLGJ"/>
    <property type="match status" value="1"/>
</dbReference>
<feature type="compositionally biased region" description="Basic and acidic residues" evidence="3">
    <location>
        <begin position="170"/>
        <end position="188"/>
    </location>
</feature>
<evidence type="ECO:0000256" key="1">
    <source>
        <dbReference type="ARBA" id="ARBA00010266"/>
    </source>
</evidence>
<dbReference type="STRING" id="1834191.A5886_001028"/>
<keyword evidence="6" id="KW-1185">Reference proteome</keyword>
<feature type="compositionally biased region" description="Low complexity" evidence="3">
    <location>
        <begin position="431"/>
        <end position="444"/>
    </location>
</feature>
<feature type="compositionally biased region" description="Polar residues" evidence="3">
    <location>
        <begin position="154"/>
        <end position="168"/>
    </location>
</feature>
<evidence type="ECO:0000256" key="3">
    <source>
        <dbReference type="SAM" id="MobiDB-lite"/>
    </source>
</evidence>
<evidence type="ECO:0000256" key="2">
    <source>
        <dbReference type="ARBA" id="ARBA00022801"/>
    </source>
</evidence>
<keyword evidence="2" id="KW-0378">Hydrolase</keyword>